<keyword evidence="3" id="KW-1185">Reference proteome</keyword>
<evidence type="ECO:0000256" key="1">
    <source>
        <dbReference type="SAM" id="MobiDB-lite"/>
    </source>
</evidence>
<evidence type="ECO:0000313" key="3">
    <source>
        <dbReference type="Proteomes" id="UP000050525"/>
    </source>
</evidence>
<accession>A0A151NER9</accession>
<sequence>MVPPFVLVVFHGLEKGGTELHLSTYPPNRWNRLQPLATSLISKQGEGETSVRVQRRENSALHLIDGETEAERERK</sequence>
<dbReference type="Proteomes" id="UP000050525">
    <property type="component" value="Unassembled WGS sequence"/>
</dbReference>
<gene>
    <name evidence="2" type="ORF">Y1Q_0007883</name>
</gene>
<proteinExistence type="predicted"/>
<protein>
    <submittedName>
        <fullName evidence="2">Uncharacterized protein</fullName>
    </submittedName>
</protein>
<organism evidence="2 3">
    <name type="scientific">Alligator mississippiensis</name>
    <name type="common">American alligator</name>
    <dbReference type="NCBI Taxonomy" id="8496"/>
    <lineage>
        <taxon>Eukaryota</taxon>
        <taxon>Metazoa</taxon>
        <taxon>Chordata</taxon>
        <taxon>Craniata</taxon>
        <taxon>Vertebrata</taxon>
        <taxon>Euteleostomi</taxon>
        <taxon>Archelosauria</taxon>
        <taxon>Archosauria</taxon>
        <taxon>Crocodylia</taxon>
        <taxon>Alligatoridae</taxon>
        <taxon>Alligatorinae</taxon>
        <taxon>Alligator</taxon>
    </lineage>
</organism>
<comment type="caution">
    <text evidence="2">The sequence shown here is derived from an EMBL/GenBank/DDBJ whole genome shotgun (WGS) entry which is preliminary data.</text>
</comment>
<feature type="region of interest" description="Disordered" evidence="1">
    <location>
        <begin position="44"/>
        <end position="75"/>
    </location>
</feature>
<name>A0A151NER9_ALLMI</name>
<dbReference type="EMBL" id="AKHW03003201">
    <property type="protein sequence ID" value="KYO35282.1"/>
    <property type="molecule type" value="Genomic_DNA"/>
</dbReference>
<dbReference type="AlphaFoldDB" id="A0A151NER9"/>
<reference evidence="2 3" key="1">
    <citation type="journal article" date="2012" name="Genome Biol.">
        <title>Sequencing three crocodilian genomes to illuminate the evolution of archosaurs and amniotes.</title>
        <authorList>
            <person name="St John J.A."/>
            <person name="Braun E.L."/>
            <person name="Isberg S.R."/>
            <person name="Miles L.G."/>
            <person name="Chong A.Y."/>
            <person name="Gongora J."/>
            <person name="Dalzell P."/>
            <person name="Moran C."/>
            <person name="Bed'hom B."/>
            <person name="Abzhanov A."/>
            <person name="Burgess S.C."/>
            <person name="Cooksey A.M."/>
            <person name="Castoe T.A."/>
            <person name="Crawford N.G."/>
            <person name="Densmore L.D."/>
            <person name="Drew J.C."/>
            <person name="Edwards S.V."/>
            <person name="Faircloth B.C."/>
            <person name="Fujita M.K."/>
            <person name="Greenwold M.J."/>
            <person name="Hoffmann F.G."/>
            <person name="Howard J.M."/>
            <person name="Iguchi T."/>
            <person name="Janes D.E."/>
            <person name="Khan S.Y."/>
            <person name="Kohno S."/>
            <person name="de Koning A.J."/>
            <person name="Lance S.L."/>
            <person name="McCarthy F.M."/>
            <person name="McCormack J.E."/>
            <person name="Merchant M.E."/>
            <person name="Peterson D.G."/>
            <person name="Pollock D.D."/>
            <person name="Pourmand N."/>
            <person name="Raney B.J."/>
            <person name="Roessler K.A."/>
            <person name="Sanford J.R."/>
            <person name="Sawyer R.H."/>
            <person name="Schmidt C.J."/>
            <person name="Triplett E.W."/>
            <person name="Tuberville T.D."/>
            <person name="Venegas-Anaya M."/>
            <person name="Howard J.T."/>
            <person name="Jarvis E.D."/>
            <person name="Guillette L.J.Jr."/>
            <person name="Glenn T.C."/>
            <person name="Green R.E."/>
            <person name="Ray D.A."/>
        </authorList>
    </citation>
    <scope>NUCLEOTIDE SEQUENCE [LARGE SCALE GENOMIC DNA]</scope>
    <source>
        <strain evidence="2">KSC_2009_1</strain>
    </source>
</reference>
<evidence type="ECO:0000313" key="2">
    <source>
        <dbReference type="EMBL" id="KYO35282.1"/>
    </source>
</evidence>